<keyword evidence="15" id="KW-1185">Reference proteome</keyword>
<evidence type="ECO:0000256" key="11">
    <source>
        <dbReference type="ARBA" id="ARBA00023242"/>
    </source>
</evidence>
<dbReference type="GO" id="GO:0005524">
    <property type="term" value="F:ATP binding"/>
    <property type="evidence" value="ECO:0007669"/>
    <property type="project" value="UniProtKB-KW"/>
</dbReference>
<evidence type="ECO:0000256" key="4">
    <source>
        <dbReference type="ARBA" id="ARBA00022454"/>
    </source>
</evidence>
<dbReference type="PANTHER" id="PTHR19306:SF6">
    <property type="entry name" value="STRUCTURAL MAINTENANCE OF CHROMOSOMES PROTEIN 6"/>
    <property type="match status" value="1"/>
</dbReference>
<dbReference type="GO" id="GO:0035861">
    <property type="term" value="C:site of double-strand break"/>
    <property type="evidence" value="ECO:0007669"/>
    <property type="project" value="TreeGrafter"/>
</dbReference>
<name>A0A9R0X603_TRITD</name>
<keyword evidence="5" id="KW-0547">Nucleotide-binding</keyword>
<proteinExistence type="inferred from homology"/>
<dbReference type="GO" id="GO:0051276">
    <property type="term" value="P:chromosome organization"/>
    <property type="evidence" value="ECO:0007669"/>
    <property type="project" value="UniProtKB-ARBA"/>
</dbReference>
<feature type="coiled-coil region" evidence="12">
    <location>
        <begin position="713"/>
        <end position="769"/>
    </location>
</feature>
<feature type="coiled-coil region" evidence="12">
    <location>
        <begin position="583"/>
        <end position="631"/>
    </location>
</feature>
<keyword evidence="6" id="KW-0227">DNA damage</keyword>
<dbReference type="GO" id="GO:0000724">
    <property type="term" value="P:double-strand break repair via homologous recombination"/>
    <property type="evidence" value="ECO:0007669"/>
    <property type="project" value="TreeGrafter"/>
</dbReference>
<comment type="subcellular location">
    <subcellularLocation>
        <location evidence="2">Chromosome</location>
    </subcellularLocation>
    <subcellularLocation>
        <location evidence="1">Nucleus</location>
    </subcellularLocation>
</comment>
<evidence type="ECO:0000313" key="14">
    <source>
        <dbReference type="EMBL" id="VAI30764.1"/>
    </source>
</evidence>
<keyword evidence="7" id="KW-0067">ATP-binding</keyword>
<accession>A0A9R0X603</accession>
<dbReference type="GO" id="GO:0005634">
    <property type="term" value="C:nucleus"/>
    <property type="evidence" value="ECO:0007669"/>
    <property type="project" value="UniProtKB-SubCell"/>
</dbReference>
<comment type="similarity">
    <text evidence="3">Belongs to the SMC family. SMC6 subfamily.</text>
</comment>
<evidence type="ECO:0000256" key="1">
    <source>
        <dbReference type="ARBA" id="ARBA00004123"/>
    </source>
</evidence>
<dbReference type="AlphaFoldDB" id="A0A9R0X603"/>
<evidence type="ECO:0000256" key="2">
    <source>
        <dbReference type="ARBA" id="ARBA00004286"/>
    </source>
</evidence>
<dbReference type="Gene3D" id="1.10.287.1490">
    <property type="match status" value="1"/>
</dbReference>
<feature type="coiled-coil region" evidence="12">
    <location>
        <begin position="167"/>
        <end position="345"/>
    </location>
</feature>
<evidence type="ECO:0000256" key="6">
    <source>
        <dbReference type="ARBA" id="ARBA00022763"/>
    </source>
</evidence>
<gene>
    <name evidence="14" type="ORF">TRITD_5Bv1G100080</name>
</gene>
<evidence type="ECO:0000256" key="7">
    <source>
        <dbReference type="ARBA" id="ARBA00022840"/>
    </source>
</evidence>
<dbReference type="GO" id="GO:0003697">
    <property type="term" value="F:single-stranded DNA binding"/>
    <property type="evidence" value="ECO:0007669"/>
    <property type="project" value="TreeGrafter"/>
</dbReference>
<feature type="coiled-coil region" evidence="12">
    <location>
        <begin position="657"/>
        <end position="684"/>
    </location>
</feature>
<dbReference type="Proteomes" id="UP000324705">
    <property type="component" value="Chromosome 5B"/>
</dbReference>
<evidence type="ECO:0000256" key="3">
    <source>
        <dbReference type="ARBA" id="ARBA00006793"/>
    </source>
</evidence>
<dbReference type="Pfam" id="PF02463">
    <property type="entry name" value="SMC_N"/>
    <property type="match status" value="1"/>
</dbReference>
<keyword evidence="10" id="KW-0234">DNA repair</keyword>
<keyword evidence="8 12" id="KW-0175">Coiled coil</keyword>
<keyword evidence="4" id="KW-0158">Chromosome</keyword>
<organism evidence="14 15">
    <name type="scientific">Triticum turgidum subsp. durum</name>
    <name type="common">Durum wheat</name>
    <name type="synonym">Triticum durum</name>
    <dbReference type="NCBI Taxonomy" id="4567"/>
    <lineage>
        <taxon>Eukaryota</taxon>
        <taxon>Viridiplantae</taxon>
        <taxon>Streptophyta</taxon>
        <taxon>Embryophyta</taxon>
        <taxon>Tracheophyta</taxon>
        <taxon>Spermatophyta</taxon>
        <taxon>Magnoliopsida</taxon>
        <taxon>Liliopsida</taxon>
        <taxon>Poales</taxon>
        <taxon>Poaceae</taxon>
        <taxon>BOP clade</taxon>
        <taxon>Pooideae</taxon>
        <taxon>Triticodae</taxon>
        <taxon>Triticeae</taxon>
        <taxon>Triticinae</taxon>
        <taxon>Triticum</taxon>
    </lineage>
</organism>
<keyword evidence="11" id="KW-0539">Nucleus</keyword>
<dbReference type="Gene3D" id="3.40.50.300">
    <property type="entry name" value="P-loop containing nucleotide triphosphate hydrolases"/>
    <property type="match status" value="2"/>
</dbReference>
<dbReference type="SUPFAM" id="SSF52540">
    <property type="entry name" value="P-loop containing nucleoside triphosphate hydrolases"/>
    <property type="match status" value="1"/>
</dbReference>
<keyword evidence="9" id="KW-0233">DNA recombination</keyword>
<evidence type="ECO:0000256" key="9">
    <source>
        <dbReference type="ARBA" id="ARBA00023172"/>
    </source>
</evidence>
<evidence type="ECO:0000256" key="12">
    <source>
        <dbReference type="SAM" id="Coils"/>
    </source>
</evidence>
<evidence type="ECO:0000256" key="8">
    <source>
        <dbReference type="ARBA" id="ARBA00023054"/>
    </source>
</evidence>
<sequence>MAGTISRIRLENFMCHSSLHIELGEHVNFITGQNGSGKSAILTALCIAFGCRAKNTQRAATIKDFIKTGCSYAAIAVDINNQGEDSFKPDVYGNLIKLERRITESSSSTILKDQHGRKVANRKDDLNEIIEHFNIDVENPCVIMSQDKSREFLHSGNDKDKFKFFFKATLLQQVNELLETIRDQLNNADSVVQELEKSIKPVMRELDELREKIKNMEHIEEIAHDIDNLKKKLAWSWVYEVDQQIEEQTVRLQKLKERIPACQERIDRNTVVKLKIELEAEHERGTRTLEKMNGRLKQMQAQLRDFQMQHMQFTQAEASQIEEDMQNIQREIDYLDSNVTRLREEEKEFSEELSGIQKSISDIAKEIAESDKRILQLKSHMDGLQQRQSNTVTAFGGQKVLKLLQLIESNHGRFRSPPIGPIGAHLQLASESWSVAVDFACGGLLDAFIVSCHKDLQVLRECANRVYYNNLRIIVYDFTRQRLIIPDGSLPTTEHPTVLSVIQSENHTVLNVLVDQGHAERQVLVRDYEVGKSVAFDHRMRNIKEVYTSDGFRMFSRGSVQTILPPNKRPRPERWCSSPAEKIAELKNEVDGIQRIISEKNAQRRKLVNDRSNLEQKIANLKRKREPEERHLMNKKVQLEDGRRATAENNRHAAVDTTELEEDIKEEKNNIEQKELSLQKTNVKLTAALREVNDRRTAFKTFMDSVNEERLHFSSANDELDLVKRKIDAAQQEKTHYEGVMTTKVLPDIKTAEAEYADLQQRQQEYFKKASIICSESDMEALSHVAGSTPEQLSAKINRLKQRFDQESRRYAESIDDLRALHDKKERKILRKQQLYAGFRVKLNSCQKALDLRWKKFQRNAGLLKRQLTWLFNEHLGKKGISGFINVDYKSKVLSVELTMPQDASRDTVRDTRGLSGGERSFSTLCFTLALHGMTEAPFRAMDEFDVFMDAVSRKISLDTLVDFAVAQGSQWVFITPHDISMVKPGDRVKKQQMAAPRG</sequence>
<dbReference type="GO" id="GO:0003684">
    <property type="term" value="F:damaged DNA binding"/>
    <property type="evidence" value="ECO:0007669"/>
    <property type="project" value="TreeGrafter"/>
</dbReference>
<reference evidence="14 15" key="1">
    <citation type="submission" date="2017-09" db="EMBL/GenBank/DDBJ databases">
        <authorList>
            <consortium name="International Durum Wheat Genome Sequencing Consortium (IDWGSC)"/>
            <person name="Milanesi L."/>
        </authorList>
    </citation>
    <scope>NUCLEOTIDE SEQUENCE [LARGE SCALE GENOMIC DNA]</scope>
    <source>
        <strain evidence="15">cv. Svevo</strain>
    </source>
</reference>
<dbReference type="EMBL" id="LT934120">
    <property type="protein sequence ID" value="VAI30764.1"/>
    <property type="molecule type" value="Genomic_DNA"/>
</dbReference>
<dbReference type="InterPro" id="IPR003395">
    <property type="entry name" value="RecF/RecN/SMC_N"/>
</dbReference>
<dbReference type="PANTHER" id="PTHR19306">
    <property type="entry name" value="STRUCTURAL MAINTENANCE OF CHROMOSOMES 5,6 SMC5, SMC6"/>
    <property type="match status" value="1"/>
</dbReference>
<evidence type="ECO:0000256" key="5">
    <source>
        <dbReference type="ARBA" id="ARBA00022741"/>
    </source>
</evidence>
<feature type="domain" description="RecF/RecN/SMC N-terminal" evidence="13">
    <location>
        <begin position="5"/>
        <end position="990"/>
    </location>
</feature>
<dbReference type="InterPro" id="IPR027417">
    <property type="entry name" value="P-loop_NTPase"/>
</dbReference>
<dbReference type="GO" id="GO:0030915">
    <property type="term" value="C:Smc5-Smc6 complex"/>
    <property type="evidence" value="ECO:0007669"/>
    <property type="project" value="TreeGrafter"/>
</dbReference>
<protein>
    <recommendedName>
        <fullName evidence="13">RecF/RecN/SMC N-terminal domain-containing protein</fullName>
    </recommendedName>
</protein>
<evidence type="ECO:0000313" key="15">
    <source>
        <dbReference type="Proteomes" id="UP000324705"/>
    </source>
</evidence>
<evidence type="ECO:0000259" key="13">
    <source>
        <dbReference type="Pfam" id="PF02463"/>
    </source>
</evidence>
<evidence type="ECO:0000256" key="10">
    <source>
        <dbReference type="ARBA" id="ARBA00023204"/>
    </source>
</evidence>
<dbReference type="Gramene" id="TRITD5Bv1G100080.15">
    <property type="protein sequence ID" value="TRITD5Bv1G100080.15"/>
    <property type="gene ID" value="TRITD5Bv1G100080"/>
</dbReference>